<protein>
    <submittedName>
        <fullName evidence="1">Uncharacterized protein</fullName>
    </submittedName>
</protein>
<accession>A0A3P9IDU4</accession>
<evidence type="ECO:0000313" key="1">
    <source>
        <dbReference type="Ensembl" id="ENSORLP00015018251.1"/>
    </source>
</evidence>
<reference evidence="1" key="4">
    <citation type="submission" date="2025-09" db="UniProtKB">
        <authorList>
            <consortium name="Ensembl"/>
        </authorList>
    </citation>
    <scope>IDENTIFICATION</scope>
    <source>
        <strain evidence="1">HSOK</strain>
    </source>
</reference>
<sequence>MRTALTEGLLCWTDFYFSLCLNSSLWDFGFLVPAGTSCLERDNVYSDYCRKDYVASIKL</sequence>
<reference evidence="1" key="3">
    <citation type="submission" date="2025-08" db="UniProtKB">
        <authorList>
            <consortium name="Ensembl"/>
        </authorList>
    </citation>
    <scope>IDENTIFICATION</scope>
    <source>
        <strain evidence="1">HSOK</strain>
    </source>
</reference>
<reference evidence="1 2" key="2">
    <citation type="submission" date="2017-04" db="EMBL/GenBank/DDBJ databases">
        <title>CpG methylation of centromeres and impact of large insertions on vertebrate speciation.</title>
        <authorList>
            <person name="Ichikawa K."/>
            <person name="Yoshimura J."/>
            <person name="Morishita S."/>
        </authorList>
    </citation>
    <scope>NUCLEOTIDE SEQUENCE</scope>
    <source>
        <strain evidence="1 2">HSOK</strain>
    </source>
</reference>
<dbReference type="AlphaFoldDB" id="A0A3P9IDU4"/>
<dbReference type="Proteomes" id="UP000265200">
    <property type="component" value="Chromosome 7"/>
</dbReference>
<evidence type="ECO:0000313" key="2">
    <source>
        <dbReference type="Proteomes" id="UP000265200"/>
    </source>
</evidence>
<proteinExistence type="predicted"/>
<name>A0A3P9IDU4_ORYLA</name>
<organism evidence="1 2">
    <name type="scientific">Oryzias latipes</name>
    <name type="common">Japanese rice fish</name>
    <name type="synonym">Japanese killifish</name>
    <dbReference type="NCBI Taxonomy" id="8090"/>
    <lineage>
        <taxon>Eukaryota</taxon>
        <taxon>Metazoa</taxon>
        <taxon>Chordata</taxon>
        <taxon>Craniata</taxon>
        <taxon>Vertebrata</taxon>
        <taxon>Euteleostomi</taxon>
        <taxon>Actinopterygii</taxon>
        <taxon>Neopterygii</taxon>
        <taxon>Teleostei</taxon>
        <taxon>Neoteleostei</taxon>
        <taxon>Acanthomorphata</taxon>
        <taxon>Ovalentaria</taxon>
        <taxon>Atherinomorphae</taxon>
        <taxon>Beloniformes</taxon>
        <taxon>Adrianichthyidae</taxon>
        <taxon>Oryziinae</taxon>
        <taxon>Oryzias</taxon>
    </lineage>
</organism>
<dbReference type="Ensembl" id="ENSORLT00015026905.1">
    <property type="protein sequence ID" value="ENSORLP00015018251.1"/>
    <property type="gene ID" value="ENSORLG00015019285.1"/>
</dbReference>
<reference key="1">
    <citation type="journal article" date="2007" name="Nature">
        <title>The medaka draft genome and insights into vertebrate genome evolution.</title>
        <authorList>
            <person name="Kasahara M."/>
            <person name="Naruse K."/>
            <person name="Sasaki S."/>
            <person name="Nakatani Y."/>
            <person name="Qu W."/>
            <person name="Ahsan B."/>
            <person name="Yamada T."/>
            <person name="Nagayasu Y."/>
            <person name="Doi K."/>
            <person name="Kasai Y."/>
            <person name="Jindo T."/>
            <person name="Kobayashi D."/>
            <person name="Shimada A."/>
            <person name="Toyoda A."/>
            <person name="Kuroki Y."/>
            <person name="Fujiyama A."/>
            <person name="Sasaki T."/>
            <person name="Shimizu A."/>
            <person name="Asakawa S."/>
            <person name="Shimizu N."/>
            <person name="Hashimoto S."/>
            <person name="Yang J."/>
            <person name="Lee Y."/>
            <person name="Matsushima K."/>
            <person name="Sugano S."/>
            <person name="Sakaizumi M."/>
            <person name="Narita T."/>
            <person name="Ohishi K."/>
            <person name="Haga S."/>
            <person name="Ohta F."/>
            <person name="Nomoto H."/>
            <person name="Nogata K."/>
            <person name="Morishita T."/>
            <person name="Endo T."/>
            <person name="Shin-I T."/>
            <person name="Takeda H."/>
            <person name="Morishita S."/>
            <person name="Kohara Y."/>
        </authorList>
    </citation>
    <scope>NUCLEOTIDE SEQUENCE [LARGE SCALE GENOMIC DNA]</scope>
    <source>
        <strain>Hd-rR</strain>
    </source>
</reference>